<dbReference type="KEGG" id="pce:PECL_379"/>
<dbReference type="HOGENOM" id="CLU_091585_7_0_9"/>
<reference evidence="2 3" key="1">
    <citation type="journal article" date="2012" name="J. Bacteriol.">
        <title>Complete Genome Sequence of the Beer Spoilage Organism Pediococcus claussenii ATCC BAA-344T.</title>
        <authorList>
            <person name="Pittet V."/>
            <person name="Abegunde T."/>
            <person name="Marfleet T."/>
            <person name="Haakensen M."/>
            <person name="Morrow K."/>
            <person name="Jayaprakash T."/>
            <person name="Schroeder K."/>
            <person name="Trost B."/>
            <person name="Byrns S."/>
            <person name="Bergsveinson J."/>
            <person name="Kusalik A."/>
            <person name="Ziola B."/>
        </authorList>
    </citation>
    <scope>NUCLEOTIDE SEQUENCE [LARGE SCALE GENOMIC DNA]</scope>
    <source>
        <strain evidence="2 3">ATCC BAA-344</strain>
    </source>
</reference>
<accession>G8PB58</accession>
<dbReference type="PATRIC" id="fig|701521.8.peg.357"/>
<dbReference type="Pfam" id="PF03729">
    <property type="entry name" value="DUF308"/>
    <property type="match status" value="2"/>
</dbReference>
<dbReference type="InterPro" id="IPR005325">
    <property type="entry name" value="DUF308_memb"/>
</dbReference>
<protein>
    <submittedName>
        <fullName evidence="2">Membrane protein</fullName>
    </submittedName>
</protein>
<feature type="transmembrane region" description="Helical" evidence="1">
    <location>
        <begin position="147"/>
        <end position="167"/>
    </location>
</feature>
<gene>
    <name evidence="2" type="ordered locus">PECL_379</name>
</gene>
<feature type="transmembrane region" description="Helical" evidence="1">
    <location>
        <begin position="12"/>
        <end position="31"/>
    </location>
</feature>
<keyword evidence="1" id="KW-1133">Transmembrane helix</keyword>
<dbReference type="Proteomes" id="UP000005444">
    <property type="component" value="Chromosome"/>
</dbReference>
<evidence type="ECO:0000313" key="3">
    <source>
        <dbReference type="Proteomes" id="UP000005444"/>
    </source>
</evidence>
<proteinExistence type="predicted"/>
<evidence type="ECO:0000313" key="2">
    <source>
        <dbReference type="EMBL" id="AEV94687.1"/>
    </source>
</evidence>
<dbReference type="GO" id="GO:0005886">
    <property type="term" value="C:plasma membrane"/>
    <property type="evidence" value="ECO:0007669"/>
    <property type="project" value="TreeGrafter"/>
</dbReference>
<dbReference type="InterPro" id="IPR052712">
    <property type="entry name" value="Acid_resist_chaperone_HdeD"/>
</dbReference>
<dbReference type="STRING" id="701521.PECL_379"/>
<keyword evidence="1" id="KW-0812">Transmembrane</keyword>
<feature type="transmembrane region" description="Helical" evidence="1">
    <location>
        <begin position="37"/>
        <end position="54"/>
    </location>
</feature>
<feature type="transmembrane region" description="Helical" evidence="1">
    <location>
        <begin position="66"/>
        <end position="84"/>
    </location>
</feature>
<feature type="transmembrane region" description="Helical" evidence="1">
    <location>
        <begin position="121"/>
        <end position="141"/>
    </location>
</feature>
<sequence>MEKKVNSFDLPALLLGLLSVIVSIICLRNPLPTFSTVVIIAAIISILIGCYKLFTIRPLLEVSGWFTFNSILDIVVGILMLFNIQFGMLFVSISFAIMFLVDSFTALWFTRIIKDFSTRNYYWLDIILAVCGIILGVMLLISPILSAFSVSFLIALLFMIIGISLVAHSI</sequence>
<dbReference type="PANTHER" id="PTHR34989">
    <property type="entry name" value="PROTEIN HDED"/>
    <property type="match status" value="1"/>
</dbReference>
<keyword evidence="1" id="KW-0472">Membrane</keyword>
<name>G8PB58_PEDCP</name>
<organism evidence="2 3">
    <name type="scientific">Pediococcus claussenii (strain ATCC BAA-344 / DSM 14800 / JCM 18046 / KCTC 3811 / LMG 21948 / P06)</name>
    <dbReference type="NCBI Taxonomy" id="701521"/>
    <lineage>
        <taxon>Bacteria</taxon>
        <taxon>Bacillati</taxon>
        <taxon>Bacillota</taxon>
        <taxon>Bacilli</taxon>
        <taxon>Lactobacillales</taxon>
        <taxon>Lactobacillaceae</taxon>
        <taxon>Pediococcus</taxon>
    </lineage>
</organism>
<dbReference type="AlphaFoldDB" id="G8PB58"/>
<feature type="transmembrane region" description="Helical" evidence="1">
    <location>
        <begin position="90"/>
        <end position="109"/>
    </location>
</feature>
<dbReference type="eggNOG" id="COG3247">
    <property type="taxonomic scope" value="Bacteria"/>
</dbReference>
<dbReference type="EMBL" id="CP003137">
    <property type="protein sequence ID" value="AEV94687.1"/>
    <property type="molecule type" value="Genomic_DNA"/>
</dbReference>
<dbReference type="RefSeq" id="WP_014214885.1">
    <property type="nucleotide sequence ID" value="NC_016605.1"/>
</dbReference>
<dbReference type="PANTHER" id="PTHR34989:SF1">
    <property type="entry name" value="PROTEIN HDED"/>
    <property type="match status" value="1"/>
</dbReference>
<evidence type="ECO:0000256" key="1">
    <source>
        <dbReference type="SAM" id="Phobius"/>
    </source>
</evidence>
<keyword evidence="3" id="KW-1185">Reference proteome</keyword>